<feature type="compositionally biased region" description="Basic and acidic residues" evidence="5">
    <location>
        <begin position="683"/>
        <end position="697"/>
    </location>
</feature>
<dbReference type="Pfam" id="PF12931">
    <property type="entry name" value="TPR_Sec16"/>
    <property type="match status" value="1"/>
</dbReference>
<evidence type="ECO:0000256" key="3">
    <source>
        <dbReference type="ARBA" id="ARBA00022824"/>
    </source>
</evidence>
<dbReference type="GeneID" id="94830429"/>
<dbReference type="Gene3D" id="1.25.40.1030">
    <property type="match status" value="1"/>
</dbReference>
<comment type="subcellular location">
    <subcellularLocation>
        <location evidence="1">Endoplasmic reticulum</location>
    </subcellularLocation>
</comment>
<feature type="compositionally biased region" description="Basic and acidic residues" evidence="5">
    <location>
        <begin position="429"/>
        <end position="440"/>
    </location>
</feature>
<evidence type="ECO:0000259" key="6">
    <source>
        <dbReference type="Pfam" id="PF12931"/>
    </source>
</evidence>
<keyword evidence="3" id="KW-0256">Endoplasmic reticulum</keyword>
<feature type="region of interest" description="Disordered" evidence="5">
    <location>
        <begin position="1"/>
        <end position="320"/>
    </location>
</feature>
<evidence type="ECO:0000256" key="4">
    <source>
        <dbReference type="ARBA" id="ARBA00022892"/>
    </source>
</evidence>
<feature type="compositionally biased region" description="Polar residues" evidence="5">
    <location>
        <begin position="289"/>
        <end position="314"/>
    </location>
</feature>
<dbReference type="RefSeq" id="XP_068347883.1">
    <property type="nucleotide sequence ID" value="XM_068495725.1"/>
</dbReference>
<keyword evidence="8" id="KW-1185">Reference proteome</keyword>
<name>A0A1J4J688_9EUKA</name>
<feature type="compositionally biased region" description="Low complexity" evidence="5">
    <location>
        <begin position="74"/>
        <end position="85"/>
    </location>
</feature>
<evidence type="ECO:0000313" key="8">
    <source>
        <dbReference type="Proteomes" id="UP000179807"/>
    </source>
</evidence>
<evidence type="ECO:0000313" key="7">
    <source>
        <dbReference type="EMBL" id="OHS94746.1"/>
    </source>
</evidence>
<feature type="compositionally biased region" description="Basic and acidic residues" evidence="5">
    <location>
        <begin position="136"/>
        <end position="146"/>
    </location>
</feature>
<evidence type="ECO:0000256" key="1">
    <source>
        <dbReference type="ARBA" id="ARBA00004240"/>
    </source>
</evidence>
<feature type="region of interest" description="Disordered" evidence="5">
    <location>
        <begin position="841"/>
        <end position="920"/>
    </location>
</feature>
<feature type="region of interest" description="Disordered" evidence="5">
    <location>
        <begin position="683"/>
        <end position="703"/>
    </location>
</feature>
<protein>
    <recommendedName>
        <fullName evidence="6">Sec16 Sec23-binding domain-containing protein</fullName>
    </recommendedName>
</protein>
<dbReference type="Proteomes" id="UP000179807">
    <property type="component" value="Unassembled WGS sequence"/>
</dbReference>
<feature type="compositionally biased region" description="Polar residues" evidence="5">
    <location>
        <begin position="179"/>
        <end position="188"/>
    </location>
</feature>
<dbReference type="OrthoDB" id="8918678at2759"/>
<dbReference type="EMBL" id="MLAK01001293">
    <property type="protein sequence ID" value="OHS94746.1"/>
    <property type="molecule type" value="Genomic_DNA"/>
</dbReference>
<dbReference type="InterPro" id="IPR024298">
    <property type="entry name" value="Sec16_Sec23-bd"/>
</dbReference>
<evidence type="ECO:0000256" key="5">
    <source>
        <dbReference type="SAM" id="MobiDB-lite"/>
    </source>
</evidence>
<dbReference type="GO" id="GO:0005783">
    <property type="term" value="C:endoplasmic reticulum"/>
    <property type="evidence" value="ECO:0007669"/>
    <property type="project" value="UniProtKB-SubCell"/>
</dbReference>
<accession>A0A1J4J688</accession>
<feature type="region of interest" description="Disordered" evidence="5">
    <location>
        <begin position="426"/>
        <end position="453"/>
    </location>
</feature>
<feature type="compositionally biased region" description="Basic and acidic residues" evidence="5">
    <location>
        <begin position="265"/>
        <end position="283"/>
    </location>
</feature>
<dbReference type="GO" id="GO:0016192">
    <property type="term" value="P:vesicle-mediated transport"/>
    <property type="evidence" value="ECO:0007669"/>
    <property type="project" value="UniProtKB-KW"/>
</dbReference>
<evidence type="ECO:0000256" key="2">
    <source>
        <dbReference type="ARBA" id="ARBA00022448"/>
    </source>
</evidence>
<dbReference type="AlphaFoldDB" id="A0A1J4J688"/>
<feature type="compositionally biased region" description="Pro residues" evidence="5">
    <location>
        <begin position="879"/>
        <end position="903"/>
    </location>
</feature>
<proteinExistence type="predicted"/>
<sequence>MPQQQIQVQANPTAQQPNVQPHQNRFTPPPQKPTVVIPPANPMHPNPQQEQPQKKYTPPPNMPNATPYIPGLGQQPNVQQQNVQQSKLSEKKADAPHFQMPPPMGKSGSVQFHAPPPIPNVQIAKPPAYVPGMINKDNENKQESKSSNELQNGPKPYIPGQNTNPYIPGISHTKEPENNEQMRNSIKDTTAPYIPGVTHIPVESNEDPKPESKTVPDINVTANIPLDTSQNNSAPKFQKPPAFQPPPQFQMPPAVPEIKAPHFTQKSETKNQETKIEKKDENSRGPTFYPTQKSDSSSNGPSVFTPTKTDSTENQENEPFIKELKPVTALGFGGLFLKVKDNESYLDSLFNRVNDSQIKNANKFECNKDFISSMIENETDQGLKVLWASASVSLSHKGPIDPTTFRKNLRIDGTPEQNLLNLLSQPVNTKDEENNGKENQNDANENNESENSENTFNAIQIGQENLNELMNLIESKDEEKALEYAIKNEMWTFALILSNFVSIEEQKRTTSLFIQKTLPESSKLSKTLHSIASTSEILPTEETWQKDLFSLLSFFSHTQKQNLLKFAESLEKITNQSITLKAVSVACRILSATTKSELSSIFIERKSITEIQIHEILNKVFNSPKEETIFNTHYASLLTDLGFTTEAISQLNNNSVFAEKLLNDIETLSKQIKEDSEIKIVKIQPEEEKPKQNEEKQQNAPVFIPMKPTTQNQTLANKQQQDVPLMQTKGPAFTPLQPPSFDNNDFQDDSFESNHQNLEIQSNPPQNPPKQTLKPQNQQKQNKQPQQSQPQQIQKGEQQKKGWISGFISKLNPFSRTQVVDLSQHDEGEMVWNGHRYVMKGHENDDDQKQNLPPPPPKGLAPSASNQPPPSTTAINGSVPPPPPGIGGVPPPVPCSTAAPPPTSTVSGRLRASNRYVANF</sequence>
<dbReference type="VEuPathDB" id="TrichDB:TRFO_10907"/>
<feature type="compositionally biased region" description="Polar residues" evidence="5">
    <location>
        <begin position="1"/>
        <end position="26"/>
    </location>
</feature>
<keyword evidence="4" id="KW-0931">ER-Golgi transport</keyword>
<organism evidence="7 8">
    <name type="scientific">Tritrichomonas foetus</name>
    <dbReference type="NCBI Taxonomy" id="1144522"/>
    <lineage>
        <taxon>Eukaryota</taxon>
        <taxon>Metamonada</taxon>
        <taxon>Parabasalia</taxon>
        <taxon>Tritrichomonadida</taxon>
        <taxon>Tritrichomonadidae</taxon>
        <taxon>Tritrichomonas</taxon>
    </lineage>
</organism>
<gene>
    <name evidence="7" type="ORF">TRFO_10907</name>
</gene>
<comment type="caution">
    <text evidence="7">The sequence shown here is derived from an EMBL/GenBank/DDBJ whole genome shotgun (WGS) entry which is preliminary data.</text>
</comment>
<feature type="compositionally biased region" description="Pro residues" evidence="5">
    <location>
        <begin position="242"/>
        <end position="255"/>
    </location>
</feature>
<reference evidence="7" key="1">
    <citation type="submission" date="2016-10" db="EMBL/GenBank/DDBJ databases">
        <authorList>
            <person name="Benchimol M."/>
            <person name="Almeida L.G."/>
            <person name="Vasconcelos A.T."/>
            <person name="Perreira-Neves A."/>
            <person name="Rosa I.A."/>
            <person name="Tasca T."/>
            <person name="Bogo M.R."/>
            <person name="de Souza W."/>
        </authorList>
    </citation>
    <scope>NUCLEOTIDE SEQUENCE [LARGE SCALE GENOMIC DNA]</scope>
    <source>
        <strain evidence="7">K</strain>
    </source>
</reference>
<feature type="compositionally biased region" description="Low complexity" evidence="5">
    <location>
        <begin position="769"/>
        <end position="796"/>
    </location>
</feature>
<feature type="region of interest" description="Disordered" evidence="5">
    <location>
        <begin position="728"/>
        <end position="801"/>
    </location>
</feature>
<feature type="domain" description="Sec16 Sec23-binding" evidence="6">
    <location>
        <begin position="477"/>
        <end position="536"/>
    </location>
</feature>
<keyword evidence="2" id="KW-0813">Transport</keyword>
<feature type="compositionally biased region" description="Polar residues" evidence="5">
    <location>
        <begin position="220"/>
        <end position="233"/>
    </location>
</feature>